<comment type="subunit">
    <text evidence="1">Interacts with the CDC2 protein kinase to form a serine/threonine kinase holoenzyme complex also known as maturation promoting factor (MPF). The cyclin subunit imparts substrate specificity to the complex.</text>
</comment>
<organism evidence="9 10">
    <name type="scientific">Malus baccata</name>
    <name type="common">Siberian crab apple</name>
    <name type="synonym">Pyrus baccata</name>
    <dbReference type="NCBI Taxonomy" id="106549"/>
    <lineage>
        <taxon>Eukaryota</taxon>
        <taxon>Viridiplantae</taxon>
        <taxon>Streptophyta</taxon>
        <taxon>Embryophyta</taxon>
        <taxon>Tracheophyta</taxon>
        <taxon>Spermatophyta</taxon>
        <taxon>Magnoliopsida</taxon>
        <taxon>eudicotyledons</taxon>
        <taxon>Gunneridae</taxon>
        <taxon>Pentapetalae</taxon>
        <taxon>rosids</taxon>
        <taxon>fabids</taxon>
        <taxon>Rosales</taxon>
        <taxon>Rosaceae</taxon>
        <taxon>Amygdaloideae</taxon>
        <taxon>Maleae</taxon>
        <taxon>Malus</taxon>
    </lineage>
</organism>
<dbReference type="Gene3D" id="1.10.472.10">
    <property type="entry name" value="Cyclin-like"/>
    <property type="match status" value="4"/>
</dbReference>
<dbReference type="InterPro" id="IPR048258">
    <property type="entry name" value="Cyclins_cyclin-box"/>
</dbReference>
<dbReference type="GO" id="GO:0051301">
    <property type="term" value="P:cell division"/>
    <property type="evidence" value="ECO:0007669"/>
    <property type="project" value="UniProtKB-KW"/>
</dbReference>
<feature type="domain" description="Cyclin-like" evidence="7">
    <location>
        <begin position="418"/>
        <end position="507"/>
    </location>
</feature>
<reference evidence="9 10" key="1">
    <citation type="journal article" date="2019" name="G3 (Bethesda)">
        <title>Sequencing of a Wild Apple (Malus baccata) Genome Unravels the Differences Between Cultivated and Wild Apple Species Regarding Disease Resistance and Cold Tolerance.</title>
        <authorList>
            <person name="Chen X."/>
        </authorList>
    </citation>
    <scope>NUCLEOTIDE SEQUENCE [LARGE SCALE GENOMIC DNA]</scope>
    <source>
        <strain evidence="10">cv. Shandingzi</strain>
        <tissue evidence="9">Leaves</tissue>
    </source>
</reference>
<name>A0A540MWW0_MALBA</name>
<dbReference type="STRING" id="106549.A0A540MWW0"/>
<dbReference type="InterPro" id="IPR004367">
    <property type="entry name" value="Cyclin_C-dom"/>
</dbReference>
<evidence type="ECO:0000313" key="9">
    <source>
        <dbReference type="EMBL" id="TQE03282.1"/>
    </source>
</evidence>
<dbReference type="InterPro" id="IPR039361">
    <property type="entry name" value="Cyclin"/>
</dbReference>
<keyword evidence="3 6" id="KW-0195">Cyclin</keyword>
<dbReference type="InterPro" id="IPR036915">
    <property type="entry name" value="Cyclin-like_sf"/>
</dbReference>
<evidence type="ECO:0000313" key="10">
    <source>
        <dbReference type="Proteomes" id="UP000315295"/>
    </source>
</evidence>
<dbReference type="CDD" id="cd20544">
    <property type="entry name" value="CYCLIN_AtCycD-like_rpt2"/>
    <property type="match status" value="1"/>
</dbReference>
<keyword evidence="10" id="KW-1185">Reference proteome</keyword>
<evidence type="ECO:0000256" key="5">
    <source>
        <dbReference type="ARBA" id="ARBA00032263"/>
    </source>
</evidence>
<evidence type="ECO:0000259" key="7">
    <source>
        <dbReference type="SMART" id="SM00385"/>
    </source>
</evidence>
<keyword evidence="4" id="KW-0131">Cell cycle</keyword>
<dbReference type="InterPro" id="IPR013763">
    <property type="entry name" value="Cyclin-like_dom"/>
</dbReference>
<dbReference type="SUPFAM" id="SSF47954">
    <property type="entry name" value="Cyclin-like"/>
    <property type="match status" value="2"/>
</dbReference>
<sequence length="637" mass="72283">MAFALEEQQLQNLIHREIEFGFGKDEDLVIPTWVLDARLESITWVLQRRTGLGFHPRTAYLCMTYFDRFISLRQIPVAMVRLLSVACLSLAAKMKEQNIPSLSQYEVENPHFFEGKLIQKMELMVLGALEWNMNMITPFSFVDYYISKLCQESPSDVKLKIEDLLLSVITEINLMHQRPSAVAAAATLMALDQKLTKEALELKINSIPELNLLEIEAVFSCYNILQELRTEKPKEPVTSGVALIIWAFSVNVENLKPENLTVNLRCRSKICSRKNDAVGSFLPDVPEGTRDARINRTRTYAQTPSVQACVLGWLAEFILFDSFFLLHLLHLSCQERNNGGDNYDPFSPDVCCHERLTFLDGEMADENALISMNYCSDSALEQEQLMNLINREIEFGFKKDENVIIPSWVLEARSESITWVLKRSAELGFQPLTAYLAITYFDRFYSLSSDPKEEPKSAKRLLSVVCLSLAAKMEELDVKLPPLSQYAAGDYSFPCHFVRTTELAFLDHLDWRLSLITPFAFLGYLISKLCQGPASDVKSRIEGHLLSGMTEINLMHHRPSAVAAAATLMAADQKLTREAVEVMIKSVLDLNFLEIEAVFLCYNRMQEKELRSLKDRSIPINVAVRSSVPGEKSVKTD</sequence>
<evidence type="ECO:0000256" key="3">
    <source>
        <dbReference type="ARBA" id="ARBA00023127"/>
    </source>
</evidence>
<feature type="domain" description="Cyclin C-terminal" evidence="8">
    <location>
        <begin position="516"/>
        <end position="637"/>
    </location>
</feature>
<evidence type="ECO:0000256" key="1">
    <source>
        <dbReference type="ARBA" id="ARBA00011177"/>
    </source>
</evidence>
<dbReference type="PANTHER" id="PTHR10177">
    <property type="entry name" value="CYCLINS"/>
    <property type="match status" value="1"/>
</dbReference>
<protein>
    <recommendedName>
        <fullName evidence="5">B-like cyclin</fullName>
    </recommendedName>
</protein>
<comment type="similarity">
    <text evidence="6">Belongs to the cyclin family.</text>
</comment>
<dbReference type="SMART" id="SM01332">
    <property type="entry name" value="Cyclin_C"/>
    <property type="match status" value="2"/>
</dbReference>
<dbReference type="Pfam" id="PF02984">
    <property type="entry name" value="Cyclin_C"/>
    <property type="match status" value="1"/>
</dbReference>
<dbReference type="Pfam" id="PF00134">
    <property type="entry name" value="Cyclin_N"/>
    <property type="match status" value="2"/>
</dbReference>
<keyword evidence="2" id="KW-0132">Cell division</keyword>
<evidence type="ECO:0000259" key="8">
    <source>
        <dbReference type="SMART" id="SM01332"/>
    </source>
</evidence>
<evidence type="ECO:0000256" key="6">
    <source>
        <dbReference type="RuleBase" id="RU000383"/>
    </source>
</evidence>
<gene>
    <name evidence="9" type="ORF">C1H46_011094</name>
</gene>
<feature type="domain" description="Cyclin C-terminal" evidence="8">
    <location>
        <begin position="136"/>
        <end position="247"/>
    </location>
</feature>
<dbReference type="InterPro" id="IPR006671">
    <property type="entry name" value="Cyclin_N"/>
</dbReference>
<dbReference type="SMART" id="SM00385">
    <property type="entry name" value="CYCLIN"/>
    <property type="match status" value="2"/>
</dbReference>
<dbReference type="Proteomes" id="UP000315295">
    <property type="component" value="Unassembled WGS sequence"/>
</dbReference>
<accession>A0A540MWW0</accession>
<comment type="caution">
    <text evidence="9">The sequence shown here is derived from an EMBL/GenBank/DDBJ whole genome shotgun (WGS) entry which is preliminary data.</text>
</comment>
<evidence type="ECO:0000256" key="4">
    <source>
        <dbReference type="ARBA" id="ARBA00023306"/>
    </source>
</evidence>
<dbReference type="EMBL" id="VIEB01000158">
    <property type="protein sequence ID" value="TQE03282.1"/>
    <property type="molecule type" value="Genomic_DNA"/>
</dbReference>
<dbReference type="AlphaFoldDB" id="A0A540MWW0"/>
<evidence type="ECO:0000256" key="2">
    <source>
        <dbReference type="ARBA" id="ARBA00022618"/>
    </source>
</evidence>
<feature type="domain" description="Cyclin-like" evidence="7">
    <location>
        <begin position="43"/>
        <end position="127"/>
    </location>
</feature>
<proteinExistence type="inferred from homology"/>
<dbReference type="PROSITE" id="PS00292">
    <property type="entry name" value="CYCLINS"/>
    <property type="match status" value="2"/>
</dbReference>